<keyword evidence="1" id="KW-0175">Coiled coil</keyword>
<evidence type="ECO:0000313" key="8">
    <source>
        <dbReference type="EMBL" id="KIF52026.1"/>
    </source>
</evidence>
<dbReference type="PATRIC" id="fig|1229493.5.peg.2299"/>
<dbReference type="InterPro" id="IPR025743">
    <property type="entry name" value="TssM1_N"/>
</dbReference>
<feature type="transmembrane region" description="Helical" evidence="3">
    <location>
        <begin position="41"/>
        <end position="64"/>
    </location>
</feature>
<feature type="transmembrane region" description="Helical" evidence="3">
    <location>
        <begin position="14"/>
        <end position="35"/>
    </location>
</feature>
<dbReference type="InterPro" id="IPR053156">
    <property type="entry name" value="T6SS_TssM-like"/>
</dbReference>
<dbReference type="Proteomes" id="UP000031586">
    <property type="component" value="Unassembled WGS sequence"/>
</dbReference>
<keyword evidence="3" id="KW-1133">Transmembrane helix</keyword>
<dbReference type="Pfam" id="PF14331">
    <property type="entry name" value="IcmF-related_N"/>
    <property type="match status" value="1"/>
</dbReference>
<feature type="domain" description="Type VI secretion system component TssM1 N-terminal" evidence="6">
    <location>
        <begin position="173"/>
        <end position="418"/>
    </location>
</feature>
<feature type="domain" description="IcmF-related" evidence="5">
    <location>
        <begin position="486"/>
        <end position="767"/>
    </location>
</feature>
<evidence type="ECO:0000313" key="9">
    <source>
        <dbReference type="Proteomes" id="UP000031586"/>
    </source>
</evidence>
<dbReference type="Pfam" id="PF06761">
    <property type="entry name" value="IcmF-related"/>
    <property type="match status" value="1"/>
</dbReference>
<dbReference type="PANTHER" id="PTHR36153">
    <property type="entry name" value="INNER MEMBRANE PROTEIN-RELATED"/>
    <property type="match status" value="1"/>
</dbReference>
<evidence type="ECO:0000256" key="3">
    <source>
        <dbReference type="SAM" id="Phobius"/>
    </source>
</evidence>
<evidence type="ECO:0000256" key="2">
    <source>
        <dbReference type="SAM" id="MobiDB-lite"/>
    </source>
</evidence>
<evidence type="ECO:0000259" key="4">
    <source>
        <dbReference type="Pfam" id="PF06744"/>
    </source>
</evidence>
<protein>
    <submittedName>
        <fullName evidence="8">Type VI secretion protein IcmF</fullName>
    </submittedName>
</protein>
<dbReference type="RefSeq" id="WP_020197583.1">
    <property type="nucleotide sequence ID" value="NZ_BAOH01000128.1"/>
</dbReference>
<feature type="transmembrane region" description="Helical" evidence="3">
    <location>
        <begin position="411"/>
        <end position="434"/>
    </location>
</feature>
<dbReference type="InterPro" id="IPR017731">
    <property type="entry name" value="TssM1-like"/>
</dbReference>
<proteinExistence type="predicted"/>
<gene>
    <name evidence="8" type="ORF">H735_15750</name>
</gene>
<evidence type="ECO:0000259" key="6">
    <source>
        <dbReference type="Pfam" id="PF14331"/>
    </source>
</evidence>
<feature type="compositionally biased region" description="Basic and acidic residues" evidence="2">
    <location>
        <begin position="774"/>
        <end position="783"/>
    </location>
</feature>
<dbReference type="EMBL" id="JPRD01000025">
    <property type="protein sequence ID" value="KIF52026.1"/>
    <property type="molecule type" value="Genomic_DNA"/>
</dbReference>
<sequence>MTQDNPNTPTRKKAIIWSLVTLLLLAILGSLLTWFVAYPDFLWTGVITTTIVALLSAGLCFWLINRKVKKSLEQDQERALIIKRSKLLAFHFKKMLDVQKRKKRLTSRYDQPIYLLLSDSPSKDKSIITQMGYEAYKVDDFGNDIEFPILFWLSEHSILISVSMGDDQQPLYLKTLCQCLNKWRPRQAINGLLLTTEIEQLVGNSETLSQKADQLKSQIKAFNRSFGLNLPIYNVLTNMGQVSDFCQFFSAFDEARRNEVFGATSPVQKHGGIDADWFNDEYDHLIGQLISNMSNALGAQLNQDFRNAICGAPYQFGLLKQNLWHFLQRLHRGDQYTDGLNFRGFYFTHSGSDFAQHDLLANVVNQSLGNEQYQQHQQMPVQQTLFAQHLMSHVVLNENTLVGVNRHKENWLWFSQTAYTLIWLGLLIGTLTILKLDFDYQTNREAKADGMLERYKEAIAAQPYSKEDLVGNIPNLYTMHRIYALYQEPEPWYTLPFLPNATIKPEVEAAYTKELQQVLIPSMAHTIESDLYVYVNLEDQARTLELLNDYRLLFDKNRTNIEELKSYFLANLEHQGEADKTNVAQLKVLLDDVFNQHLVATTTNQELEGLAKQVINQSNIETLLYQHILNDHAYEKRIDVRKELGSNFNQIYQFKPGYVGYFVPYLYTPTGFNELDLSVESPLLIEALSAYEGIAGQAPSALEMHRISHDLKRMYQNDYINYWRDFINSIEVKTISGSEQLNASLNVLNNASNNPMSKLFTTISNYTSVLLPEPKDAKKKTDEEIADAAQDNEKKESARQITLTFNDFHKQVTPDVQGKKPIDTVLEGFANTAKWLDQFYKSNTPDKVAYETLSAGLKAQNPVAQLASLTDSQPTLSGEVIDYVTVQTNELVMNLAHQYLNSMWNSEVYQPYENTIAAFYPFKKSANSDASTADVAAFFKTDGTLDTFYQTMLKGFSTEQRAPFMSGLLPNTGFALDPAIWLMFDKAKDIRSALFLADPKNVAIQFQMKPTEMSSALTEFSIRAEKPIFTYQHGPMLWTQQSWKGDSVAQDALTVRLQKQATSIANEQFKGSWAWFRLIEPRVTSTSSQSTQLEFDYNGDKVRLTIKTQGQNNPFVPNFFAGFVLPASI</sequence>
<organism evidence="8 9">
    <name type="scientific">Vibrio owensii CAIM 1854 = LMG 25443</name>
    <dbReference type="NCBI Taxonomy" id="1229493"/>
    <lineage>
        <taxon>Bacteria</taxon>
        <taxon>Pseudomonadati</taxon>
        <taxon>Pseudomonadota</taxon>
        <taxon>Gammaproteobacteria</taxon>
        <taxon>Vibrionales</taxon>
        <taxon>Vibrionaceae</taxon>
        <taxon>Vibrio</taxon>
    </lineage>
</organism>
<comment type="caution">
    <text evidence="8">The sequence shown here is derived from an EMBL/GenBank/DDBJ whole genome shotgun (WGS) entry which is preliminary data.</text>
</comment>
<keyword evidence="3" id="KW-0472">Membrane</keyword>
<feature type="domain" description="Type VI secretion system IcmF C-terminal" evidence="4">
    <location>
        <begin position="1006"/>
        <end position="1109"/>
    </location>
</feature>
<dbReference type="InterPro" id="IPR009612">
    <property type="entry name" value="IcmF-rel"/>
</dbReference>
<feature type="region of interest" description="Disordered" evidence="2">
    <location>
        <begin position="774"/>
        <end position="796"/>
    </location>
</feature>
<dbReference type="Pfam" id="PF21070">
    <property type="entry name" value="IcmF_helical"/>
    <property type="match status" value="1"/>
</dbReference>
<feature type="coiled-coil region" evidence="1">
    <location>
        <begin position="198"/>
        <end position="225"/>
    </location>
</feature>
<dbReference type="AlphaFoldDB" id="A0A0C1ZFY6"/>
<evidence type="ECO:0000256" key="1">
    <source>
        <dbReference type="SAM" id="Coils"/>
    </source>
</evidence>
<reference evidence="8 9" key="1">
    <citation type="submission" date="2014-07" db="EMBL/GenBank/DDBJ databases">
        <title>Unique and conserved regions in Vibrio harveyi and related species in comparison with the shrimp pathogen Vibrio harveyi CAIM 1792.</title>
        <authorList>
            <person name="Espinoza-Valles I."/>
            <person name="Vora G."/>
            <person name="Leekitcharoenphon P."/>
            <person name="Ussery D."/>
            <person name="Hoj L."/>
            <person name="Gomez-Gil B."/>
        </authorList>
    </citation>
    <scope>NUCLEOTIDE SEQUENCE [LARGE SCALE GENOMIC DNA]</scope>
    <source>
        <strain evidence="9">CAIM 1854 / LMG 25443</strain>
    </source>
</reference>
<dbReference type="PANTHER" id="PTHR36153:SF1">
    <property type="entry name" value="TYPE VI SECRETION SYSTEM COMPONENT TSSM1"/>
    <property type="match status" value="1"/>
</dbReference>
<dbReference type="InterPro" id="IPR048677">
    <property type="entry name" value="TssM1_hel"/>
</dbReference>
<feature type="domain" description="Type VI secretion system component TssM1 helical" evidence="7">
    <location>
        <begin position="897"/>
        <end position="995"/>
    </location>
</feature>
<dbReference type="Pfam" id="PF06744">
    <property type="entry name" value="IcmF_C"/>
    <property type="match status" value="1"/>
</dbReference>
<dbReference type="InterPro" id="IPR010623">
    <property type="entry name" value="IcmF_C"/>
</dbReference>
<evidence type="ECO:0000259" key="7">
    <source>
        <dbReference type="Pfam" id="PF21070"/>
    </source>
</evidence>
<keyword evidence="3" id="KW-0812">Transmembrane</keyword>
<accession>A0A0C1ZFY6</accession>
<name>A0A0C1ZFY6_9VIBR</name>
<dbReference type="NCBIfam" id="TIGR03348">
    <property type="entry name" value="VI_IcmF"/>
    <property type="match status" value="1"/>
</dbReference>
<evidence type="ECO:0000259" key="5">
    <source>
        <dbReference type="Pfam" id="PF06761"/>
    </source>
</evidence>